<feature type="domain" description="Bacterial repeat" evidence="6">
    <location>
        <begin position="1603"/>
        <end position="1667"/>
    </location>
</feature>
<evidence type="ECO:0000256" key="1">
    <source>
        <dbReference type="ARBA" id="ARBA00022729"/>
    </source>
</evidence>
<evidence type="ECO:0000313" key="7">
    <source>
        <dbReference type="EMBL" id="AUI70075.1"/>
    </source>
</evidence>
<dbReference type="InterPro" id="IPR022060">
    <property type="entry name" value="DUF3616"/>
</dbReference>
<reference evidence="8" key="1">
    <citation type="submission" date="2016-12" db="EMBL/GenBank/DDBJ databases">
        <title>Complete Genome Sequence of Beggiatoa leptomitiformis D-401.</title>
        <authorList>
            <person name="Fomenkov A."/>
            <person name="Vincze T."/>
            <person name="Grabovich M."/>
            <person name="Anton B.P."/>
            <person name="Dubinina G."/>
            <person name="Orlova M."/>
            <person name="Belousova E."/>
            <person name="Roberts R.J."/>
        </authorList>
    </citation>
    <scope>NUCLEOTIDE SEQUENCE [LARGE SCALE GENOMIC DNA]</scope>
    <source>
        <strain evidence="8">D-401</strain>
    </source>
</reference>
<feature type="domain" description="Bacterial repeat" evidence="6">
    <location>
        <begin position="1754"/>
        <end position="1825"/>
    </location>
</feature>
<keyword evidence="2" id="KW-1133">Transmembrane helix</keyword>
<dbReference type="Pfam" id="PF12275">
    <property type="entry name" value="DUF3616"/>
    <property type="match status" value="1"/>
</dbReference>
<evidence type="ECO:0000313" key="8">
    <source>
        <dbReference type="Proteomes" id="UP000234271"/>
    </source>
</evidence>
<feature type="domain" description="Endonuclease/exonuclease/phosphatase" evidence="3">
    <location>
        <begin position="1139"/>
        <end position="1423"/>
    </location>
</feature>
<keyword evidence="8" id="KW-1185">Reference proteome</keyword>
<dbReference type="RefSeq" id="WP_062151607.1">
    <property type="nucleotide sequence ID" value="NZ_CP012373.2"/>
</dbReference>
<dbReference type="Gene3D" id="3.60.10.10">
    <property type="entry name" value="Endonuclease/exonuclease/phosphatase"/>
    <property type="match status" value="1"/>
</dbReference>
<dbReference type="NCBIfam" id="NF033681">
    <property type="entry name" value="ExeM_NucH_DNase"/>
    <property type="match status" value="1"/>
</dbReference>
<evidence type="ECO:0000259" key="6">
    <source>
        <dbReference type="Pfam" id="PF18998"/>
    </source>
</evidence>
<dbReference type="Pfam" id="PF13205">
    <property type="entry name" value="Big_5"/>
    <property type="match status" value="1"/>
</dbReference>
<keyword evidence="7" id="KW-0540">Nuclease</keyword>
<dbReference type="Pfam" id="PF18998">
    <property type="entry name" value="Flg_new_2"/>
    <property type="match status" value="3"/>
</dbReference>
<evidence type="ECO:0000256" key="2">
    <source>
        <dbReference type="SAM" id="Phobius"/>
    </source>
</evidence>
<dbReference type="InterPro" id="IPR044060">
    <property type="entry name" value="Bacterial_rp_domain"/>
</dbReference>
<name>A0A2N9YI59_9GAMM</name>
<keyword evidence="2" id="KW-0812">Transmembrane</keyword>
<keyword evidence="7" id="KW-0378">Hydrolase</keyword>
<dbReference type="CDD" id="cd10283">
    <property type="entry name" value="MnuA_DNase1-like"/>
    <property type="match status" value="1"/>
</dbReference>
<dbReference type="PANTHER" id="PTHR42834">
    <property type="entry name" value="ENDONUCLEASE/EXONUCLEASE/PHOSPHATASE FAMILY PROTEIN (AFU_ORTHOLOGUE AFUA_3G09210)"/>
    <property type="match status" value="1"/>
</dbReference>
<feature type="domain" description="Bacterial repeat" evidence="6">
    <location>
        <begin position="1530"/>
        <end position="1593"/>
    </location>
</feature>
<keyword evidence="2" id="KW-0472">Membrane</keyword>
<feature type="domain" description="SbsA Ig-like" evidence="5">
    <location>
        <begin position="281"/>
        <end position="385"/>
    </location>
</feature>
<dbReference type="EMBL" id="CP018889">
    <property type="protein sequence ID" value="AUI70075.1"/>
    <property type="molecule type" value="Genomic_DNA"/>
</dbReference>
<evidence type="ECO:0000259" key="3">
    <source>
        <dbReference type="Pfam" id="PF03372"/>
    </source>
</evidence>
<dbReference type="InterPro" id="IPR005135">
    <property type="entry name" value="Endo/exonuclease/phosphatase"/>
</dbReference>
<evidence type="ECO:0000259" key="4">
    <source>
        <dbReference type="Pfam" id="PF12275"/>
    </source>
</evidence>
<dbReference type="Pfam" id="PF03372">
    <property type="entry name" value="Exo_endo_phos"/>
    <property type="match status" value="1"/>
</dbReference>
<dbReference type="PANTHER" id="PTHR42834:SF1">
    <property type="entry name" value="ENDONUCLEASE_EXONUCLEASE_PHOSPHATASE FAMILY PROTEIN (AFU_ORTHOLOGUE AFUA_3G09210)"/>
    <property type="match status" value="1"/>
</dbReference>
<feature type="transmembrane region" description="Helical" evidence="2">
    <location>
        <begin position="21"/>
        <end position="43"/>
    </location>
</feature>
<organism evidence="7 8">
    <name type="scientific">Beggiatoa leptomitoformis</name>
    <dbReference type="NCBI Taxonomy" id="288004"/>
    <lineage>
        <taxon>Bacteria</taxon>
        <taxon>Pseudomonadati</taxon>
        <taxon>Pseudomonadota</taxon>
        <taxon>Gammaproteobacteria</taxon>
        <taxon>Thiotrichales</taxon>
        <taxon>Thiotrichaceae</taxon>
        <taxon>Beggiatoa</taxon>
    </lineage>
</organism>
<keyword evidence="7" id="KW-0255">Endonuclease</keyword>
<dbReference type="InterPro" id="IPR047971">
    <property type="entry name" value="ExeM-like"/>
</dbReference>
<proteinExistence type="predicted"/>
<dbReference type="InterPro" id="IPR032812">
    <property type="entry name" value="SbsA_Ig"/>
</dbReference>
<dbReference type="GO" id="GO:0004519">
    <property type="term" value="F:endonuclease activity"/>
    <property type="evidence" value="ECO:0007669"/>
    <property type="project" value="UniProtKB-KW"/>
</dbReference>
<dbReference type="Proteomes" id="UP000234271">
    <property type="component" value="Chromosome"/>
</dbReference>
<dbReference type="SUPFAM" id="SSF56219">
    <property type="entry name" value="DNase I-like"/>
    <property type="match status" value="1"/>
</dbReference>
<dbReference type="InterPro" id="IPR036691">
    <property type="entry name" value="Endo/exonu/phosph_ase_sf"/>
</dbReference>
<keyword evidence="1" id="KW-0732">Signal</keyword>
<dbReference type="OrthoDB" id="9800417at2"/>
<sequence>MRRTQYPDSWVIKIRQYITSFSIYTLIIFGFLAQSAMAAPKLLISGYLANPQSTDSPYEYVQLIAVENIDFSVTPHAVVFTNNGTATSNGWVAGGALTYGFNLTTGTLNAGDIVYVGGSGKLINGSGSTDISSATWLNAINTATTAGNSFGTAASSGVLGNGGGNADGIAIFDVAVSSITASTVPVDAVFFGTGVGSAKPATGGYTLPTNDLYDNAQGTFGNGTNTFIFSDPAGSGFTKLTGVYNTNTATWTTARTGSSITLSTSSVLSDITTAITLATTDTAPTVISSVPSDSATNVATSSTITLNFDEPVDLTAAAVTVECPTATAQSFTGLPANNVSTVILTPSTTLPNTTSCTVTVIAGQVTDKDGTADNMATNQIISFTTIAAPVGTAPSISFGTNTDDYIDGGVSIAPASPFAITAALNDSTDAVKNAGIDFIIADSDGIATTSVTASSSNSSVVPNTNLTIAGSGTAAVNVKINPVGVGYSTITVTVSDGTNMADYVLNYAVSAASTTPTTTRFHSGKADASSAIAIDTDYMLVADDEDQTIRLYNRANSGLPVASFDFTSSLGLSGSSEVDIEASTRVGNSLYWLGSHSNNSSGNDKPNRERLFTTTLSGTGTTATLTFEHYYKYLEDDLIAWDSSNAHGLGANFFGLSASAAAGVIPETTGGFNIEGFSIAPNSTDTVYLAFRAPIVPTNTRTKALIIPVTNFTTLGDASGGVSGSATFGAPIQLELGGRGIRSMECNTAGCLLIAGSADGTGNFKLYTWSGNALDTPDERSTNLPIITDGSYETIVALPTGATLTAWDNQDVQFLIDTGDMIYYADGTIAKDLPNSNHKKFRSEIVNLGTPPVISKIHTLQGNGAATSLTGTQVIEGIVVGDFQGSTEGKGFYVQEEDADIDADVTTSEGIFVYCNTCTTAVSVGDKVRVTGTISEYSNQTQLGGTLSINVLSTGNSLPSASTVTLPVPSAIAGVDYLERFEGMLVIFSQTLYVSSNYTLGRYGEILLSANGRLSQPTNVTTPGVNASTLQAQNLLNQITLDDGLTSQNPDPAPHGLSASHSIRGGDTVTGLSGILNYNYNLYRVQPTASVSFIASNPRTATPTSVGGTVKVASFNVLNYFNTFTACTLGVGGTANNDNCRGATDATEFARQRAKTIAAIQAINADIVGIMEMENDGYDASSALQDLVNGLNSAMGADTYSFIDPDTALSTVNVMGTDAIKVALIYKSAVVTPAGAAMTSTDAIFDRRPLAQTFQVGIEKFTVIVNHFKSKGSCPTTGTDTANEDSGDGQSCWNAKRQTQATTLLNFIDNTVKVNSGDDDILIIGDLNSYAEEDPITLIKAAGYTNLVTEHSGVNAYGYQYDGLWGYLDHALSSASLTPQINGVTDWHINADEPISLDYNTEYKSAGQLTSLYAADGYRSSDHDPVVIGLTPTVAYQLSLTTTGTGTGTISSSGTPAGTSCGTNCLTYVSTSTVNLQATPTGGASFSGWSCTPTFVSGNTLTANTICAATFTAAVVTPVTPPTSGDYSLAIKVVGTGSGTISGTSAGNYPSGTRISLTALANADSDFIGWSPSTCAATFVLDVNTTCTATFDLKVIPQQYTLSLTTTGTGSGVISGANAGTYPSGTLINLSAIANSDSQFIAWNNALCASPFNLTADTVCIAQFESNPVTPPPPTTLSYTLYLQTTGTGTGMINGTGAGMYPNETLINLNAIANSDSQFITWNNALCASPFTLTADTNCIAQFDKLLPTTPLTYTLTVTPSPFGTVQMASVTCPDDCSVIVDSGTILSLNAIANTGYQFIHWTGDASCGQTVNMTTNIHCEAVFMPITTTTATTPLCPLTGTVNTLCNAQLREITQALTVLPQGNISNLVIATTVLNQGWLSNILVKTTGRITGGILTGYVHNQGILTDIDFKGGYLQGGILAGVILNSSLVDGYIANVRFMENATLTGGILQGRIYGNPNAPAMLNNVRIKTGSHLSGVILGENVIVEDNVIIDKNIILPRLDTLTAYDATGKVITVDSQFVGGISVLNQAYVIKTTQKLADTVNIRGRIFVAPEHVGKTADLFVYSPYWYADNRFISYFMTDSKGQIFAWDEKPLNLIPFKQSVVLEPIQEMDLYTGHFVAIGTLKVVFGYRLSDGTLVMHNEPSTIHIEIQP</sequence>
<gene>
    <name evidence="7" type="ORF">BLE401_16140</name>
</gene>
<feature type="domain" description="DUF3616" evidence="4">
    <location>
        <begin position="665"/>
        <end position="775"/>
    </location>
</feature>
<dbReference type="CDD" id="cd04486">
    <property type="entry name" value="YhcR_OBF_like"/>
    <property type="match status" value="1"/>
</dbReference>
<dbReference type="Gene3D" id="2.60.40.3710">
    <property type="match status" value="1"/>
</dbReference>
<protein>
    <submittedName>
        <fullName evidence="7">ExeM/NucH family extracellular endonuclease</fullName>
    </submittedName>
</protein>
<accession>A0A2N9YI59</accession>
<evidence type="ECO:0000259" key="5">
    <source>
        <dbReference type="Pfam" id="PF13205"/>
    </source>
</evidence>